<dbReference type="SMART" id="SM00110">
    <property type="entry name" value="C1Q"/>
    <property type="match status" value="1"/>
</dbReference>
<dbReference type="PROSITE" id="PS51041">
    <property type="entry name" value="EMI"/>
    <property type="match status" value="1"/>
</dbReference>
<dbReference type="GeneTree" id="ENSGT01030000234633"/>
<feature type="disulfide bond" evidence="6">
    <location>
        <begin position="1034"/>
        <end position="1043"/>
    </location>
</feature>
<feature type="region of interest" description="Disordered" evidence="7">
    <location>
        <begin position="985"/>
        <end position="1014"/>
    </location>
</feature>
<evidence type="ECO:0000259" key="11">
    <source>
        <dbReference type="PROSITE" id="PS51041"/>
    </source>
</evidence>
<dbReference type="GO" id="GO:0005576">
    <property type="term" value="C:extracellular region"/>
    <property type="evidence" value="ECO:0007669"/>
    <property type="project" value="UniProtKB-SubCell"/>
</dbReference>
<keyword evidence="4" id="KW-0175">Coiled coil</keyword>
<dbReference type="Gene3D" id="2.10.25.10">
    <property type="entry name" value="Laminin"/>
    <property type="match status" value="1"/>
</dbReference>
<comment type="subcellular location">
    <subcellularLocation>
        <location evidence="1">Secreted</location>
    </subcellularLocation>
</comment>
<evidence type="ECO:0000256" key="5">
    <source>
        <dbReference type="ARBA" id="ARBA00023157"/>
    </source>
</evidence>
<feature type="domain" description="C1q" evidence="10">
    <location>
        <begin position="1063"/>
        <end position="1168"/>
    </location>
</feature>
<feature type="domain" description="EMI" evidence="11">
    <location>
        <begin position="183"/>
        <end position="258"/>
    </location>
</feature>
<feature type="region of interest" description="Disordered" evidence="7">
    <location>
        <begin position="124"/>
        <end position="176"/>
    </location>
</feature>
<evidence type="ECO:0000256" key="2">
    <source>
        <dbReference type="ARBA" id="ARBA00022525"/>
    </source>
</evidence>
<dbReference type="InterPro" id="IPR008983">
    <property type="entry name" value="Tumour_necrosis_fac-like_dom"/>
</dbReference>
<dbReference type="SUPFAM" id="SSF57196">
    <property type="entry name" value="EGF/Laminin"/>
    <property type="match status" value="1"/>
</dbReference>
<dbReference type="PROSITE" id="PS50026">
    <property type="entry name" value="EGF_3"/>
    <property type="match status" value="1"/>
</dbReference>
<dbReference type="GO" id="GO:0090051">
    <property type="term" value="P:negative regulation of cell migration involved in sprouting angiogenesis"/>
    <property type="evidence" value="ECO:0007669"/>
    <property type="project" value="TreeGrafter"/>
</dbReference>
<feature type="compositionally biased region" description="Basic and acidic residues" evidence="7">
    <location>
        <begin position="124"/>
        <end position="150"/>
    </location>
</feature>
<dbReference type="PANTHER" id="PTHR15427">
    <property type="entry name" value="EMILIN ELASTIN MICROFIBRIL INTERFACE-LOCATED PROTEIN ELASTIN MICROFIBRIL INTERFACER"/>
    <property type="match status" value="1"/>
</dbReference>
<keyword evidence="5 6" id="KW-1015">Disulfide bond</keyword>
<feature type="domain" description="EGF-like" evidence="9">
    <location>
        <begin position="1008"/>
        <end position="1044"/>
    </location>
</feature>
<dbReference type="OrthoDB" id="10044191at2759"/>
<organism evidence="12 13">
    <name type="scientific">Leptobrachium leishanense</name>
    <name type="common">Leishan spiny toad</name>
    <dbReference type="NCBI Taxonomy" id="445787"/>
    <lineage>
        <taxon>Eukaryota</taxon>
        <taxon>Metazoa</taxon>
        <taxon>Chordata</taxon>
        <taxon>Craniata</taxon>
        <taxon>Vertebrata</taxon>
        <taxon>Euteleostomi</taxon>
        <taxon>Amphibia</taxon>
        <taxon>Batrachia</taxon>
        <taxon>Anura</taxon>
        <taxon>Pelobatoidea</taxon>
        <taxon>Megophryidae</taxon>
        <taxon>Leptobrachium</taxon>
    </lineage>
</organism>
<dbReference type="InterPro" id="IPR000742">
    <property type="entry name" value="EGF"/>
</dbReference>
<evidence type="ECO:0000313" key="12">
    <source>
        <dbReference type="Ensembl" id="ENSLLEP00000005555.1"/>
    </source>
</evidence>
<keyword evidence="3 8" id="KW-0732">Signal</keyword>
<dbReference type="Pfam" id="PF07546">
    <property type="entry name" value="EMI"/>
    <property type="match status" value="1"/>
</dbReference>
<evidence type="ECO:0000256" key="4">
    <source>
        <dbReference type="ARBA" id="ARBA00023054"/>
    </source>
</evidence>
<dbReference type="AlphaFoldDB" id="A0A8C5M1F5"/>
<dbReference type="PROSITE" id="PS00010">
    <property type="entry name" value="ASX_HYDROXYL"/>
    <property type="match status" value="1"/>
</dbReference>
<protein>
    <submittedName>
        <fullName evidence="12">Multimerin 1</fullName>
    </submittedName>
</protein>
<keyword evidence="2" id="KW-0964">Secreted</keyword>
<evidence type="ECO:0000313" key="13">
    <source>
        <dbReference type="Proteomes" id="UP000694569"/>
    </source>
</evidence>
<feature type="compositionally biased region" description="Polar residues" evidence="7">
    <location>
        <begin position="988"/>
        <end position="1002"/>
    </location>
</feature>
<dbReference type="Proteomes" id="UP000694569">
    <property type="component" value="Unplaced"/>
</dbReference>
<name>A0A8C5M1F5_9ANUR</name>
<gene>
    <name evidence="12" type="primary">MMRN1</name>
</gene>
<evidence type="ECO:0000256" key="6">
    <source>
        <dbReference type="PROSITE-ProRule" id="PRU00076"/>
    </source>
</evidence>
<dbReference type="PROSITE" id="PS00022">
    <property type="entry name" value="EGF_1"/>
    <property type="match status" value="1"/>
</dbReference>
<evidence type="ECO:0000259" key="10">
    <source>
        <dbReference type="PROSITE" id="PS50871"/>
    </source>
</evidence>
<feature type="compositionally biased region" description="Polar residues" evidence="7">
    <location>
        <begin position="151"/>
        <end position="174"/>
    </location>
</feature>
<dbReference type="SMART" id="SM00181">
    <property type="entry name" value="EGF"/>
    <property type="match status" value="1"/>
</dbReference>
<dbReference type="InterPro" id="IPR050392">
    <property type="entry name" value="Collagen/C1q_domain"/>
</dbReference>
<dbReference type="Pfam" id="PF00008">
    <property type="entry name" value="EGF"/>
    <property type="match status" value="1"/>
</dbReference>
<evidence type="ECO:0000256" key="3">
    <source>
        <dbReference type="ARBA" id="ARBA00022729"/>
    </source>
</evidence>
<dbReference type="Gene3D" id="2.60.120.40">
    <property type="match status" value="1"/>
</dbReference>
<dbReference type="Ensembl" id="ENSLLET00000005796.1">
    <property type="protein sequence ID" value="ENSLLEP00000005555.1"/>
    <property type="gene ID" value="ENSLLEG00000003525.1"/>
</dbReference>
<evidence type="ECO:0000259" key="9">
    <source>
        <dbReference type="PROSITE" id="PS50026"/>
    </source>
</evidence>
<reference evidence="12" key="1">
    <citation type="submission" date="2025-08" db="UniProtKB">
        <authorList>
            <consortium name="Ensembl"/>
        </authorList>
    </citation>
    <scope>IDENTIFICATION</scope>
</reference>
<feature type="signal peptide" evidence="8">
    <location>
        <begin position="1"/>
        <end position="19"/>
    </location>
</feature>
<feature type="chain" id="PRO_5034633839" evidence="8">
    <location>
        <begin position="20"/>
        <end position="1168"/>
    </location>
</feature>
<keyword evidence="13" id="KW-1185">Reference proteome</keyword>
<sequence>MRLTLLLIFFYVENGSTRGDNDDVTEKPWAALEELDIAELLAEESEKIPSDLMEAISVTLPSKTYEDPSTTQDPSTTLSYSAVSTTSTSKDLGLEILKKMLEGPTASSLPARTGNMENSKLIPKQKELKGNADTGQKKEPIEIPPKEKTFIDQQGASRSVRQSYNNRGSATSNLKPGFETTRGKNWCAYVHTRLMPTVAMDNVETIVSTGAEPCSWNTGGCAVRNRVISQPVYRMRHKIVTSLEWKCCPGYSGHNCQGTDQVQREIQDSQAESNVPENVVDSGDKKTELALQKKLTDQIYNQDIKLAILQRKVENISSSMSDVRRTLFSLEEKINDDSQGKELQSFLKDLKSKSITSVIQEIIKNELTGFQREMQETIAQLFKSMSGMSVELEKTKEIVKQLNETVEFNNHKCSTEDESKPTMDDIADLKNRVEHLKTTAFVCSTSFKEMEKKHASLEELLQQERSRSSIYFDTLNKTLSKMKEIHGEMLSDDRAKTRLPSIQNNPENDNITDYLLSLQDRVKKQNLLMLQLYDDINVHDNKINNFTMTMEVQRKAIERVCEDGFSSCKDAFRTQLKGTEETVHILNKTMSDVVLPLDDKIDKMNDQINDLCYDMEILQPFIEKGAPFNMNFEYRHQNDIGEVKESIKNLTDVLGYLTSRVHELMISQTGLQSNSENRELMFEKRFDECLMAVEDGLNNTMDILNNAVDSIRDNYMQKRDAIKIEQLSQTHNTTTKQLETLFSAIPVIHQLNETLQGLINKSKSMYLYDDKRDFDSLSNKEANMELPTFANLSEKINDALFRLDQCQSNISQMEERLQTTGMDTMKCQSRLQNIESQVNMILMNPTVSPKTIKVEGISKDKAIQELYSRVKVLEFKSVVLSANMPRLNKTVYEVKGLCKTVFITVKKVNESIPQVVQAFQPNYASIQMGFEEFIKSLIEVKMEVVMFNMTAYTEKGMSELANSVAKLQKQVKVLMKKAVVPKKEDESSSATLVGRSQRNSDASDQDDEQPSCSSNPCYNGGTCINDKKTFVCACRHPFGGANCSLKMSDENTQLPDFSKGSYRYAPMVAFYASHTYGMTSPGPIRFNNLYVNYGSSYTPSTGKFNIPYLGVYVFKYTVESFSPKVSGYFVVDGVDKIAFQSENINSNMYSDRVITGEYSQVHSPARQG</sequence>
<dbReference type="CDD" id="cd00054">
    <property type="entry name" value="EGF_CA"/>
    <property type="match status" value="1"/>
</dbReference>
<evidence type="ECO:0000256" key="8">
    <source>
        <dbReference type="SAM" id="SignalP"/>
    </source>
</evidence>
<evidence type="ECO:0000256" key="1">
    <source>
        <dbReference type="ARBA" id="ARBA00004613"/>
    </source>
</evidence>
<accession>A0A8C5M1F5</accession>
<dbReference type="SUPFAM" id="SSF49842">
    <property type="entry name" value="TNF-like"/>
    <property type="match status" value="1"/>
</dbReference>
<dbReference type="InterPro" id="IPR000152">
    <property type="entry name" value="EGF-type_Asp/Asn_hydroxyl_site"/>
</dbReference>
<reference evidence="12" key="2">
    <citation type="submission" date="2025-09" db="UniProtKB">
        <authorList>
            <consortium name="Ensembl"/>
        </authorList>
    </citation>
    <scope>IDENTIFICATION</scope>
</reference>
<dbReference type="PROSITE" id="PS50871">
    <property type="entry name" value="C1Q"/>
    <property type="match status" value="1"/>
</dbReference>
<evidence type="ECO:0000256" key="7">
    <source>
        <dbReference type="SAM" id="MobiDB-lite"/>
    </source>
</evidence>
<dbReference type="InterPro" id="IPR001073">
    <property type="entry name" value="C1q_dom"/>
</dbReference>
<dbReference type="PANTHER" id="PTHR15427:SF3">
    <property type="entry name" value="MULTIMERIN-1"/>
    <property type="match status" value="1"/>
</dbReference>
<dbReference type="PROSITE" id="PS01186">
    <property type="entry name" value="EGF_2"/>
    <property type="match status" value="1"/>
</dbReference>
<feature type="region of interest" description="Disordered" evidence="7">
    <location>
        <begin position="63"/>
        <end position="82"/>
    </location>
</feature>
<dbReference type="GO" id="GO:0030948">
    <property type="term" value="P:negative regulation of vascular endothelial growth factor receptor signaling pathway"/>
    <property type="evidence" value="ECO:0007669"/>
    <property type="project" value="TreeGrafter"/>
</dbReference>
<comment type="caution">
    <text evidence="6">Lacks conserved residue(s) required for the propagation of feature annotation.</text>
</comment>
<dbReference type="Pfam" id="PF00386">
    <property type="entry name" value="C1q"/>
    <property type="match status" value="1"/>
</dbReference>
<proteinExistence type="predicted"/>
<keyword evidence="6" id="KW-0245">EGF-like domain</keyword>
<dbReference type="InterPro" id="IPR011489">
    <property type="entry name" value="EMI_domain"/>
</dbReference>